<gene>
    <name evidence="1" type="ORF">FYJ79_10075</name>
</gene>
<sequence>MGQLAAEKILELLKYPTKHTSNTKVSVSLIERESA</sequence>
<dbReference type="RefSeq" id="WP_154517802.1">
    <property type="nucleotide sequence ID" value="NZ_VUNM01000028.1"/>
</dbReference>
<keyword evidence="2" id="KW-1185">Reference proteome</keyword>
<organism evidence="1 2">
    <name type="scientific">Sharpea porci</name>
    <dbReference type="NCBI Taxonomy" id="2652286"/>
    <lineage>
        <taxon>Bacteria</taxon>
        <taxon>Bacillati</taxon>
        <taxon>Bacillota</taxon>
        <taxon>Erysipelotrichia</taxon>
        <taxon>Erysipelotrichales</taxon>
        <taxon>Coprobacillaceae</taxon>
        <taxon>Sharpea</taxon>
    </lineage>
</organism>
<comment type="caution">
    <text evidence="1">The sequence shown here is derived from an EMBL/GenBank/DDBJ whole genome shotgun (WGS) entry which is preliminary data.</text>
</comment>
<accession>A0A844FX14</accession>
<reference evidence="1 2" key="1">
    <citation type="submission" date="2019-08" db="EMBL/GenBank/DDBJ databases">
        <title>In-depth cultivation of the pig gut microbiome towards novel bacterial diversity and tailored functional studies.</title>
        <authorList>
            <person name="Wylensek D."/>
            <person name="Hitch T.C.A."/>
            <person name="Clavel T."/>
        </authorList>
    </citation>
    <scope>NUCLEOTIDE SEQUENCE [LARGE SCALE GENOMIC DNA]</scope>
    <source>
        <strain evidence="1 2">CA-Schmier-601-WT-3</strain>
    </source>
</reference>
<dbReference type="Proteomes" id="UP000442619">
    <property type="component" value="Unassembled WGS sequence"/>
</dbReference>
<protein>
    <submittedName>
        <fullName evidence="1">Uncharacterized protein</fullName>
    </submittedName>
</protein>
<proteinExistence type="predicted"/>
<dbReference type="AlphaFoldDB" id="A0A844FX14"/>
<dbReference type="EMBL" id="VUNM01000028">
    <property type="protein sequence ID" value="MST89912.1"/>
    <property type="molecule type" value="Genomic_DNA"/>
</dbReference>
<name>A0A844FX14_9FIRM</name>
<evidence type="ECO:0000313" key="1">
    <source>
        <dbReference type="EMBL" id="MST89912.1"/>
    </source>
</evidence>
<evidence type="ECO:0000313" key="2">
    <source>
        <dbReference type="Proteomes" id="UP000442619"/>
    </source>
</evidence>